<evidence type="ECO:0000313" key="4">
    <source>
        <dbReference type="Proteomes" id="UP000623129"/>
    </source>
</evidence>
<sequence length="91" mass="9511">MASCTKVINALLLATCIFLLLNPTFHARKLLGDQVQEDSSPILQQNLVLNTLSKGHWKPPSSQSKGGNGSGLNSSSTGRMLGSVPSPGVGH</sequence>
<dbReference type="Proteomes" id="UP000623129">
    <property type="component" value="Unassembled WGS sequence"/>
</dbReference>
<gene>
    <name evidence="3" type="ORF">FCM35_KLT08447</name>
</gene>
<reference evidence="3" key="1">
    <citation type="submission" date="2020-01" db="EMBL/GenBank/DDBJ databases">
        <title>Genome sequence of Kobresia littledalei, the first chromosome-level genome in the family Cyperaceae.</title>
        <authorList>
            <person name="Qu G."/>
        </authorList>
    </citation>
    <scope>NUCLEOTIDE SEQUENCE</scope>
    <source>
        <strain evidence="3">C.B.Clarke</strain>
        <tissue evidence="3">Leaf</tissue>
    </source>
</reference>
<evidence type="ECO:0000313" key="3">
    <source>
        <dbReference type="EMBL" id="KAF3326817.1"/>
    </source>
</evidence>
<dbReference type="EMBL" id="SWLB01000018">
    <property type="protein sequence ID" value="KAF3326817.1"/>
    <property type="molecule type" value="Genomic_DNA"/>
</dbReference>
<feature type="signal peptide" evidence="2">
    <location>
        <begin position="1"/>
        <end position="27"/>
    </location>
</feature>
<keyword evidence="2" id="KW-0732">Signal</keyword>
<comment type="caution">
    <text evidence="3">The sequence shown here is derived from an EMBL/GenBank/DDBJ whole genome shotgun (WGS) entry which is preliminary data.</text>
</comment>
<evidence type="ECO:0000256" key="2">
    <source>
        <dbReference type="SAM" id="SignalP"/>
    </source>
</evidence>
<proteinExistence type="predicted"/>
<feature type="region of interest" description="Disordered" evidence="1">
    <location>
        <begin position="53"/>
        <end position="91"/>
    </location>
</feature>
<keyword evidence="4" id="KW-1185">Reference proteome</keyword>
<feature type="chain" id="PRO_5033007801" evidence="2">
    <location>
        <begin position="28"/>
        <end position="91"/>
    </location>
</feature>
<organism evidence="3 4">
    <name type="scientific">Carex littledalei</name>
    <dbReference type="NCBI Taxonomy" id="544730"/>
    <lineage>
        <taxon>Eukaryota</taxon>
        <taxon>Viridiplantae</taxon>
        <taxon>Streptophyta</taxon>
        <taxon>Embryophyta</taxon>
        <taxon>Tracheophyta</taxon>
        <taxon>Spermatophyta</taxon>
        <taxon>Magnoliopsida</taxon>
        <taxon>Liliopsida</taxon>
        <taxon>Poales</taxon>
        <taxon>Cyperaceae</taxon>
        <taxon>Cyperoideae</taxon>
        <taxon>Cariceae</taxon>
        <taxon>Carex</taxon>
        <taxon>Carex subgen. Euthyceras</taxon>
    </lineage>
</organism>
<dbReference type="AlphaFoldDB" id="A0A833V6W8"/>
<name>A0A833V6W8_9POAL</name>
<feature type="compositionally biased region" description="Low complexity" evidence="1">
    <location>
        <begin position="61"/>
        <end position="78"/>
    </location>
</feature>
<protein>
    <submittedName>
        <fullName evidence="3">Uncharacterized protein</fullName>
    </submittedName>
</protein>
<evidence type="ECO:0000256" key="1">
    <source>
        <dbReference type="SAM" id="MobiDB-lite"/>
    </source>
</evidence>
<accession>A0A833V6W8</accession>